<gene>
    <name evidence="6" type="ordered locus">RGE_19300</name>
</gene>
<evidence type="ECO:0000313" key="6">
    <source>
        <dbReference type="EMBL" id="BAL95271.1"/>
    </source>
</evidence>
<organism evidence="6 7">
    <name type="scientific">Rubrivivax gelatinosus (strain NBRC 100245 / IL144)</name>
    <dbReference type="NCBI Taxonomy" id="983917"/>
    <lineage>
        <taxon>Bacteria</taxon>
        <taxon>Pseudomonadati</taxon>
        <taxon>Pseudomonadota</taxon>
        <taxon>Betaproteobacteria</taxon>
        <taxon>Burkholderiales</taxon>
        <taxon>Sphaerotilaceae</taxon>
        <taxon>Rubrivivax</taxon>
    </lineage>
</organism>
<dbReference type="GO" id="GO:0005524">
    <property type="term" value="F:ATP binding"/>
    <property type="evidence" value="ECO:0007669"/>
    <property type="project" value="UniProtKB-KW"/>
</dbReference>
<dbReference type="AlphaFoldDB" id="I0HQI4"/>
<dbReference type="STRING" id="983917.RGE_19300"/>
<dbReference type="SUPFAM" id="SSF52540">
    <property type="entry name" value="P-loop containing nucleoside triphosphate hydrolases"/>
    <property type="match status" value="1"/>
</dbReference>
<feature type="domain" description="ABC transporter" evidence="5">
    <location>
        <begin position="7"/>
        <end position="230"/>
    </location>
</feature>
<dbReference type="PANTHER" id="PTHR42711:SF17">
    <property type="entry name" value="ABC TRANSPORTER ATP-BINDING PROTEIN"/>
    <property type="match status" value="1"/>
</dbReference>
<dbReference type="InterPro" id="IPR027417">
    <property type="entry name" value="P-loop_NTPase"/>
</dbReference>
<dbReference type="Pfam" id="PF00005">
    <property type="entry name" value="ABC_tran"/>
    <property type="match status" value="1"/>
</dbReference>
<dbReference type="SMART" id="SM00382">
    <property type="entry name" value="AAA"/>
    <property type="match status" value="1"/>
</dbReference>
<keyword evidence="4 6" id="KW-0067">ATP-binding</keyword>
<keyword evidence="2" id="KW-1003">Cell membrane</keyword>
<evidence type="ECO:0000256" key="2">
    <source>
        <dbReference type="ARBA" id="ARBA00022475"/>
    </source>
</evidence>
<keyword evidence="2" id="KW-0472">Membrane</keyword>
<dbReference type="InterPro" id="IPR017871">
    <property type="entry name" value="ABC_transporter-like_CS"/>
</dbReference>
<dbReference type="CDD" id="cd03230">
    <property type="entry name" value="ABC_DR_subfamily_A"/>
    <property type="match status" value="1"/>
</dbReference>
<name>I0HQI4_RUBGI</name>
<dbReference type="InterPro" id="IPR003439">
    <property type="entry name" value="ABC_transporter-like_ATP-bd"/>
</dbReference>
<sequence>MDEAAAVEARDVVHCYGPVKALDGLSLALEAGCVTGLLGPNGAGKSTLVGLLLGRWRPQAGRVCVCGQLPGSLAARALTGAMLQSAALAAQLTVAEHLRLHASYHRAARPLEQTLALAGLQALAGRRYGALSGGEQRRVQFALALCGRPRVLVLDEPSAALDAESRRALWQAVRTLADEGAAVLMTTHLLEEAEALSDRVVLLAAGRCLADGSPAQIRARVAAQSLQCLSSLPLERLRALPGVTAAEPRGRRVALRTQAAETTLRALLAADDTVAELELTATRLEDAVLDLLHRETA</sequence>
<dbReference type="HOGENOM" id="CLU_000604_1_2_4"/>
<keyword evidence="1" id="KW-0813">Transport</keyword>
<evidence type="ECO:0000259" key="5">
    <source>
        <dbReference type="PROSITE" id="PS50893"/>
    </source>
</evidence>
<dbReference type="PANTHER" id="PTHR42711">
    <property type="entry name" value="ABC TRANSPORTER ATP-BINDING PROTEIN"/>
    <property type="match status" value="1"/>
</dbReference>
<dbReference type="Proteomes" id="UP000007883">
    <property type="component" value="Chromosome"/>
</dbReference>
<dbReference type="RefSeq" id="WP_014428134.1">
    <property type="nucleotide sequence ID" value="NC_017075.1"/>
</dbReference>
<reference evidence="6 7" key="1">
    <citation type="journal article" date="2012" name="J. Bacteriol.">
        <title>Complete genome sequence of phototrophic betaproteobacterium Rubrivivax gelatinosus IL144.</title>
        <authorList>
            <person name="Nagashima S."/>
            <person name="Kamimura A."/>
            <person name="Shimizu T."/>
            <person name="Nakamura-isaki S."/>
            <person name="Aono E."/>
            <person name="Sakamoto K."/>
            <person name="Ichikawa N."/>
            <person name="Nakazawa H."/>
            <person name="Sekine M."/>
            <person name="Yamazaki S."/>
            <person name="Fujita N."/>
            <person name="Shimada K."/>
            <person name="Hanada S."/>
            <person name="Nagashima K.V.P."/>
        </authorList>
    </citation>
    <scope>NUCLEOTIDE SEQUENCE [LARGE SCALE GENOMIC DNA]</scope>
    <source>
        <strain evidence="7">NBRC 100245 / IL144</strain>
    </source>
</reference>
<proteinExistence type="predicted"/>
<dbReference type="PROSITE" id="PS50893">
    <property type="entry name" value="ABC_TRANSPORTER_2"/>
    <property type="match status" value="1"/>
</dbReference>
<evidence type="ECO:0000256" key="1">
    <source>
        <dbReference type="ARBA" id="ARBA00022448"/>
    </source>
</evidence>
<evidence type="ECO:0000256" key="4">
    <source>
        <dbReference type="ARBA" id="ARBA00022840"/>
    </source>
</evidence>
<dbReference type="GO" id="GO:0016887">
    <property type="term" value="F:ATP hydrolysis activity"/>
    <property type="evidence" value="ECO:0007669"/>
    <property type="project" value="InterPro"/>
</dbReference>
<dbReference type="eggNOG" id="COG1131">
    <property type="taxonomic scope" value="Bacteria"/>
</dbReference>
<dbReference type="InterPro" id="IPR003593">
    <property type="entry name" value="AAA+_ATPase"/>
</dbReference>
<dbReference type="EMBL" id="AP012320">
    <property type="protein sequence ID" value="BAL95271.1"/>
    <property type="molecule type" value="Genomic_DNA"/>
</dbReference>
<evidence type="ECO:0000313" key="7">
    <source>
        <dbReference type="Proteomes" id="UP000007883"/>
    </source>
</evidence>
<keyword evidence="7" id="KW-1185">Reference proteome</keyword>
<dbReference type="InterPro" id="IPR050763">
    <property type="entry name" value="ABC_transporter_ATP-binding"/>
</dbReference>
<keyword evidence="3" id="KW-0547">Nucleotide-binding</keyword>
<dbReference type="Gene3D" id="3.40.50.300">
    <property type="entry name" value="P-loop containing nucleotide triphosphate hydrolases"/>
    <property type="match status" value="1"/>
</dbReference>
<protein>
    <submittedName>
        <fullName evidence="6">ABC transporter ATP-binding protein</fullName>
    </submittedName>
</protein>
<dbReference type="PROSITE" id="PS00211">
    <property type="entry name" value="ABC_TRANSPORTER_1"/>
    <property type="match status" value="1"/>
</dbReference>
<accession>I0HQI4</accession>
<dbReference type="KEGG" id="rge:RGE_19300"/>
<evidence type="ECO:0000256" key="3">
    <source>
        <dbReference type="ARBA" id="ARBA00022741"/>
    </source>
</evidence>
<dbReference type="PATRIC" id="fig|983917.3.peg.1863"/>